<evidence type="ECO:0000313" key="2">
    <source>
        <dbReference type="Proteomes" id="UP000229362"/>
    </source>
</evidence>
<reference evidence="2" key="1">
    <citation type="submission" date="2017-09" db="EMBL/GenBank/DDBJ databases">
        <title>Depth-based differentiation of microbial function through sediment-hosted aquifers and enrichment of novel symbionts in the deep terrestrial subsurface.</title>
        <authorList>
            <person name="Probst A.J."/>
            <person name="Ladd B."/>
            <person name="Jarett J.K."/>
            <person name="Geller-Mcgrath D.E."/>
            <person name="Sieber C.M.K."/>
            <person name="Emerson J.B."/>
            <person name="Anantharaman K."/>
            <person name="Thomas B.C."/>
            <person name="Malmstrom R."/>
            <person name="Stieglmeier M."/>
            <person name="Klingl A."/>
            <person name="Woyke T."/>
            <person name="Ryan C.M."/>
            <person name="Banfield J.F."/>
        </authorList>
    </citation>
    <scope>NUCLEOTIDE SEQUENCE [LARGE SCALE GENOMIC DNA]</scope>
</reference>
<protein>
    <submittedName>
        <fullName evidence="1">Aspartate aminotransferase family protein</fullName>
    </submittedName>
</protein>
<dbReference type="Proteomes" id="UP000229362">
    <property type="component" value="Unassembled WGS sequence"/>
</dbReference>
<name>A0A2M6W167_9BACT</name>
<dbReference type="InterPro" id="IPR015422">
    <property type="entry name" value="PyrdxlP-dep_Trfase_small"/>
</dbReference>
<keyword evidence="1" id="KW-0032">Aminotransferase</keyword>
<evidence type="ECO:0000313" key="1">
    <source>
        <dbReference type="EMBL" id="PIT86546.1"/>
    </source>
</evidence>
<accession>A0A2M6W167</accession>
<proteinExistence type="predicted"/>
<dbReference type="AlphaFoldDB" id="A0A2M6W167"/>
<gene>
    <name evidence="1" type="ORF">COU33_02485</name>
</gene>
<dbReference type="GO" id="GO:0008483">
    <property type="term" value="F:transaminase activity"/>
    <property type="evidence" value="ECO:0007669"/>
    <property type="project" value="UniProtKB-KW"/>
</dbReference>
<dbReference type="Gene3D" id="3.90.1150.10">
    <property type="entry name" value="Aspartate Aminotransferase, domain 1"/>
    <property type="match status" value="1"/>
</dbReference>
<organism evidence="1 2">
    <name type="scientific">Candidatus Magasanikbacteria bacterium CG10_big_fil_rev_8_21_14_0_10_43_6</name>
    <dbReference type="NCBI Taxonomy" id="1974650"/>
    <lineage>
        <taxon>Bacteria</taxon>
        <taxon>Candidatus Magasanikiibacteriota</taxon>
    </lineage>
</organism>
<feature type="non-terminal residue" evidence="1">
    <location>
        <position position="1"/>
    </location>
</feature>
<sequence length="124" mass="14158">KNVVGYIEEKGTYLKEQTIALTHKHGLEKIITIQGRPFWSIFFVGDDGSVTGLEIKSYIQQELLRRGFLWYGQHNMSFSHAQEDIDALLGAYDEVFALTRKHLDSVTLKDALEGTPITDIFKVR</sequence>
<dbReference type="EMBL" id="PFBZ01000108">
    <property type="protein sequence ID" value="PIT86546.1"/>
    <property type="molecule type" value="Genomic_DNA"/>
</dbReference>
<keyword evidence="1" id="KW-0808">Transferase</keyword>
<comment type="caution">
    <text evidence="1">The sequence shown here is derived from an EMBL/GenBank/DDBJ whole genome shotgun (WGS) entry which is preliminary data.</text>
</comment>